<dbReference type="EMBL" id="VXRY01000314">
    <property type="protein sequence ID" value="MXY34020.1"/>
    <property type="molecule type" value="Genomic_DNA"/>
</dbReference>
<gene>
    <name evidence="1" type="ORF">F4Y60_08000</name>
</gene>
<name>A0A6B0Y2N1_9RHOB</name>
<protein>
    <submittedName>
        <fullName evidence="1">DUF3553 domain-containing protein</fullName>
    </submittedName>
</protein>
<comment type="caution">
    <text evidence="1">The sequence shown here is derived from an EMBL/GenBank/DDBJ whole genome shotgun (WGS) entry which is preliminary data.</text>
</comment>
<proteinExistence type="predicted"/>
<organism evidence="1">
    <name type="scientific">Boseongicola sp. SB0664_bin_43</name>
    <dbReference type="NCBI Taxonomy" id="2604844"/>
    <lineage>
        <taxon>Bacteria</taxon>
        <taxon>Pseudomonadati</taxon>
        <taxon>Pseudomonadota</taxon>
        <taxon>Alphaproteobacteria</taxon>
        <taxon>Rhodobacterales</taxon>
        <taxon>Paracoccaceae</taxon>
        <taxon>Boseongicola</taxon>
    </lineage>
</organism>
<reference evidence="1" key="1">
    <citation type="submission" date="2019-09" db="EMBL/GenBank/DDBJ databases">
        <title>Characterisation of the sponge microbiome using genome-centric metagenomics.</title>
        <authorList>
            <person name="Engelberts J.P."/>
            <person name="Robbins S.J."/>
            <person name="De Goeij J.M."/>
            <person name="Aranda M."/>
            <person name="Bell S.C."/>
            <person name="Webster N.S."/>
        </authorList>
    </citation>
    <scope>NUCLEOTIDE SEQUENCE</scope>
    <source>
        <strain evidence="1">SB0664_bin_43</strain>
    </source>
</reference>
<accession>A0A6B0Y2N1</accession>
<evidence type="ECO:0000313" key="1">
    <source>
        <dbReference type="EMBL" id="MXY34020.1"/>
    </source>
</evidence>
<dbReference type="InterPro" id="IPR021938">
    <property type="entry name" value="DUF3553"/>
</dbReference>
<sequence length="61" mass="6707">MTDISFLLTPGNLVRHPQRPDWGTGQVQSSIDGRVTVNFPNEGKVVIDSGRVELVPVLHPE</sequence>
<dbReference type="Pfam" id="PF12073">
    <property type="entry name" value="DUF3553"/>
    <property type="match status" value="1"/>
</dbReference>
<dbReference type="AlphaFoldDB" id="A0A6B0Y2N1"/>